<comment type="similarity">
    <text evidence="2">Belongs to the outer membrane factor (OMF) (TC 1.B.17) family.</text>
</comment>
<keyword evidence="4" id="KW-1134">Transmembrane beta strand</keyword>
<dbReference type="InterPro" id="IPR003423">
    <property type="entry name" value="OMP_efflux"/>
</dbReference>
<feature type="chain" id="PRO_5021263972" description="Outer membrane efflux protein" evidence="8">
    <location>
        <begin position="23"/>
        <end position="364"/>
    </location>
</feature>
<dbReference type="OrthoDB" id="1803658at2"/>
<accession>A0A4Y7RXX8</accession>
<keyword evidence="7" id="KW-0998">Cell outer membrane</keyword>
<evidence type="ECO:0000256" key="4">
    <source>
        <dbReference type="ARBA" id="ARBA00022452"/>
    </source>
</evidence>
<evidence type="ECO:0000313" key="10">
    <source>
        <dbReference type="Proteomes" id="UP000297597"/>
    </source>
</evidence>
<proteinExistence type="inferred from homology"/>
<evidence type="ECO:0000313" key="9">
    <source>
        <dbReference type="EMBL" id="TEB13610.1"/>
    </source>
</evidence>
<feature type="signal peptide" evidence="8">
    <location>
        <begin position="1"/>
        <end position="22"/>
    </location>
</feature>
<evidence type="ECO:0008006" key="11">
    <source>
        <dbReference type="Google" id="ProtNLM"/>
    </source>
</evidence>
<dbReference type="GO" id="GO:0015288">
    <property type="term" value="F:porin activity"/>
    <property type="evidence" value="ECO:0007669"/>
    <property type="project" value="TreeGrafter"/>
</dbReference>
<dbReference type="GO" id="GO:0009279">
    <property type="term" value="C:cell outer membrane"/>
    <property type="evidence" value="ECO:0007669"/>
    <property type="project" value="UniProtKB-SubCell"/>
</dbReference>
<dbReference type="Gene3D" id="1.20.1600.10">
    <property type="entry name" value="Outer membrane efflux proteins (OEP)"/>
    <property type="match status" value="1"/>
</dbReference>
<dbReference type="PANTHER" id="PTHR30026:SF20">
    <property type="entry name" value="OUTER MEMBRANE PROTEIN TOLC"/>
    <property type="match status" value="1"/>
</dbReference>
<dbReference type="InterPro" id="IPR051906">
    <property type="entry name" value="TolC-like"/>
</dbReference>
<dbReference type="GO" id="GO:0015562">
    <property type="term" value="F:efflux transmembrane transporter activity"/>
    <property type="evidence" value="ECO:0007669"/>
    <property type="project" value="InterPro"/>
</dbReference>
<dbReference type="RefSeq" id="WP_134211928.1">
    <property type="nucleotide sequence ID" value="NZ_QFFZ01000001.1"/>
</dbReference>
<keyword evidence="10" id="KW-1185">Reference proteome</keyword>
<evidence type="ECO:0000256" key="1">
    <source>
        <dbReference type="ARBA" id="ARBA00004442"/>
    </source>
</evidence>
<dbReference type="Proteomes" id="UP000297597">
    <property type="component" value="Unassembled WGS sequence"/>
</dbReference>
<comment type="caution">
    <text evidence="9">The sequence shown here is derived from an EMBL/GenBank/DDBJ whole genome shotgun (WGS) entry which is preliminary data.</text>
</comment>
<protein>
    <recommendedName>
        <fullName evidence="11">Outer membrane efflux protein</fullName>
    </recommendedName>
</protein>
<organism evidence="9 10">
    <name type="scientific">Pelotomaculum propionicicum</name>
    <dbReference type="NCBI Taxonomy" id="258475"/>
    <lineage>
        <taxon>Bacteria</taxon>
        <taxon>Bacillati</taxon>
        <taxon>Bacillota</taxon>
        <taxon>Clostridia</taxon>
        <taxon>Eubacteriales</taxon>
        <taxon>Desulfotomaculaceae</taxon>
        <taxon>Pelotomaculum</taxon>
    </lineage>
</organism>
<evidence type="ECO:0000256" key="7">
    <source>
        <dbReference type="ARBA" id="ARBA00023237"/>
    </source>
</evidence>
<evidence type="ECO:0000256" key="2">
    <source>
        <dbReference type="ARBA" id="ARBA00007613"/>
    </source>
</evidence>
<dbReference type="AlphaFoldDB" id="A0A4Y7RXX8"/>
<sequence>MVRRFLTILTFSLILAFGFAGAQAWAAKEPASPEFTLQQAIEQAKAHSETLKSMKYDVDRGYEVRQYVGDKVEFTPLEASNSAADTLFKNLMSADLTWRSAKRSYEAQEDTIVMTTYKTYYGLLQAIENVKVAKIQADSADWQHRVAAATYRVGILNKMGMLQADATLAGSKATLEAANKALEDSYQKFNQLVGLWPEDRPVLVDKPSYNEVKIDNLDYEVAKAMAASPSIWLARQKVDLAQINLNLYSFNNSSEPYIAKQIDLEKTEIAVQDTTEQLGKLVRTLYYTIKQTEEQYATAQETVKTAEEALRVVKVKYDVGMATSAEVHAAEATLAQAEKSFFDLACQHEIYALAFQKPWAYAAS</sequence>
<evidence type="ECO:0000256" key="6">
    <source>
        <dbReference type="ARBA" id="ARBA00023136"/>
    </source>
</evidence>
<dbReference type="Pfam" id="PF02321">
    <property type="entry name" value="OEP"/>
    <property type="match status" value="1"/>
</dbReference>
<gene>
    <name evidence="9" type="ORF">Pmgp_00010</name>
</gene>
<keyword evidence="8" id="KW-0732">Signal</keyword>
<keyword evidence="3" id="KW-0813">Transport</keyword>
<dbReference type="PANTHER" id="PTHR30026">
    <property type="entry name" value="OUTER MEMBRANE PROTEIN TOLC"/>
    <property type="match status" value="1"/>
</dbReference>
<dbReference type="EMBL" id="QFFZ01000001">
    <property type="protein sequence ID" value="TEB13610.1"/>
    <property type="molecule type" value="Genomic_DNA"/>
</dbReference>
<keyword evidence="5" id="KW-0812">Transmembrane</keyword>
<name>A0A4Y7RXX8_9FIRM</name>
<comment type="subcellular location">
    <subcellularLocation>
        <location evidence="1">Cell outer membrane</location>
    </subcellularLocation>
</comment>
<evidence type="ECO:0000256" key="5">
    <source>
        <dbReference type="ARBA" id="ARBA00022692"/>
    </source>
</evidence>
<evidence type="ECO:0000256" key="8">
    <source>
        <dbReference type="SAM" id="SignalP"/>
    </source>
</evidence>
<evidence type="ECO:0000256" key="3">
    <source>
        <dbReference type="ARBA" id="ARBA00022448"/>
    </source>
</evidence>
<dbReference type="SUPFAM" id="SSF56954">
    <property type="entry name" value="Outer membrane efflux proteins (OEP)"/>
    <property type="match status" value="1"/>
</dbReference>
<keyword evidence="6" id="KW-0472">Membrane</keyword>
<dbReference type="GO" id="GO:1990281">
    <property type="term" value="C:efflux pump complex"/>
    <property type="evidence" value="ECO:0007669"/>
    <property type="project" value="TreeGrafter"/>
</dbReference>
<reference evidence="9 10" key="1">
    <citation type="journal article" date="2018" name="Environ. Microbiol.">
        <title>Novel energy conservation strategies and behaviour of Pelotomaculum schinkii driving syntrophic propionate catabolism.</title>
        <authorList>
            <person name="Hidalgo-Ahumada C.A.P."/>
            <person name="Nobu M.K."/>
            <person name="Narihiro T."/>
            <person name="Tamaki H."/>
            <person name="Liu W.T."/>
            <person name="Kamagata Y."/>
            <person name="Stams A.J.M."/>
            <person name="Imachi H."/>
            <person name="Sousa D.Z."/>
        </authorList>
    </citation>
    <scope>NUCLEOTIDE SEQUENCE [LARGE SCALE GENOMIC DNA]</scope>
    <source>
        <strain evidence="9 10">MGP</strain>
    </source>
</reference>